<dbReference type="RefSeq" id="XP_026748585.1">
    <property type="nucleotide sequence ID" value="XM_026892784.3"/>
</dbReference>
<feature type="domain" description="Solute carrier family 3 member 2 N-terminal" evidence="2">
    <location>
        <begin position="20"/>
        <end position="72"/>
    </location>
</feature>
<keyword evidence="1" id="KW-1133">Transmembrane helix</keyword>
<name>A0A6J1WE09_GALME</name>
<dbReference type="Pfam" id="PF16028">
    <property type="entry name" value="SLC3A2_N"/>
    <property type="match status" value="1"/>
</dbReference>
<dbReference type="InParanoid" id="A0A6J1WE09"/>
<keyword evidence="3" id="KW-1185">Reference proteome</keyword>
<evidence type="ECO:0000313" key="4">
    <source>
        <dbReference type="RefSeq" id="XP_026748585.1"/>
    </source>
</evidence>
<keyword evidence="1" id="KW-0812">Transmembrane</keyword>
<evidence type="ECO:0000256" key="1">
    <source>
        <dbReference type="SAM" id="Phobius"/>
    </source>
</evidence>
<gene>
    <name evidence="4" type="primary">LOC113509442</name>
</gene>
<dbReference type="OrthoDB" id="7459939at2759"/>
<reference evidence="4" key="1">
    <citation type="submission" date="2025-08" db="UniProtKB">
        <authorList>
            <consortium name="RefSeq"/>
        </authorList>
    </citation>
    <scope>IDENTIFICATION</scope>
    <source>
        <tissue evidence="4">Whole larvae</tissue>
    </source>
</reference>
<keyword evidence="1" id="KW-0472">Membrane</keyword>
<dbReference type="GeneID" id="113509442"/>
<organism evidence="3 4">
    <name type="scientific">Galleria mellonella</name>
    <name type="common">Greater wax moth</name>
    <dbReference type="NCBI Taxonomy" id="7137"/>
    <lineage>
        <taxon>Eukaryota</taxon>
        <taxon>Metazoa</taxon>
        <taxon>Ecdysozoa</taxon>
        <taxon>Arthropoda</taxon>
        <taxon>Hexapoda</taxon>
        <taxon>Insecta</taxon>
        <taxon>Pterygota</taxon>
        <taxon>Neoptera</taxon>
        <taxon>Endopterygota</taxon>
        <taxon>Lepidoptera</taxon>
        <taxon>Glossata</taxon>
        <taxon>Ditrysia</taxon>
        <taxon>Pyraloidea</taxon>
        <taxon>Pyralidae</taxon>
        <taxon>Galleriinae</taxon>
        <taxon>Galleria</taxon>
    </lineage>
</organism>
<sequence>MDAEKQPLLSSVRNMTINGVFRPLTYEEVLQARHDVNWRRARFLLILMFWAIIAMFLSTIVCILVTAPKCNSFTNNMGPALAVPPVHMTFAPLISQGRTLTDDAMYTL</sequence>
<evidence type="ECO:0000313" key="3">
    <source>
        <dbReference type="Proteomes" id="UP001652740"/>
    </source>
</evidence>
<dbReference type="InterPro" id="IPR031984">
    <property type="entry name" value="SLC3A2_N"/>
</dbReference>
<evidence type="ECO:0000259" key="2">
    <source>
        <dbReference type="Pfam" id="PF16028"/>
    </source>
</evidence>
<feature type="transmembrane region" description="Helical" evidence="1">
    <location>
        <begin position="43"/>
        <end position="67"/>
    </location>
</feature>
<proteinExistence type="predicted"/>
<dbReference type="Proteomes" id="UP001652740">
    <property type="component" value="Unplaced"/>
</dbReference>
<protein>
    <submittedName>
        <fullName evidence="4">Uncharacterized protein LOC113509442</fullName>
    </submittedName>
</protein>
<accession>A0A6J1WE09</accession>
<dbReference type="AlphaFoldDB" id="A0A6J1WE09"/>
<dbReference type="KEGG" id="gmw:113509442"/>